<name>A0A1V6SDR2_9EURO</name>
<comment type="caution">
    <text evidence="2">The sequence shown here is derived from an EMBL/GenBank/DDBJ whole genome shotgun (WGS) entry which is preliminary data.</text>
</comment>
<reference evidence="3" key="1">
    <citation type="journal article" date="2017" name="Nat. Microbiol.">
        <title>Global analysis of biosynthetic gene clusters reveals vast potential of secondary metabolite production in Penicillium species.</title>
        <authorList>
            <person name="Nielsen J.C."/>
            <person name="Grijseels S."/>
            <person name="Prigent S."/>
            <person name="Ji B."/>
            <person name="Dainat J."/>
            <person name="Nielsen K.F."/>
            <person name="Frisvad J.C."/>
            <person name="Workman M."/>
            <person name="Nielsen J."/>
        </authorList>
    </citation>
    <scope>NUCLEOTIDE SEQUENCE [LARGE SCALE GENOMIC DNA]</scope>
    <source>
        <strain evidence="3">IBT 29486</strain>
    </source>
</reference>
<dbReference type="EMBL" id="MDYP01000001">
    <property type="protein sequence ID" value="OQE12141.1"/>
    <property type="molecule type" value="Genomic_DNA"/>
</dbReference>
<keyword evidence="1" id="KW-0732">Signal</keyword>
<organism evidence="2 3">
    <name type="scientific">Penicillium vulpinum</name>
    <dbReference type="NCBI Taxonomy" id="29845"/>
    <lineage>
        <taxon>Eukaryota</taxon>
        <taxon>Fungi</taxon>
        <taxon>Dikarya</taxon>
        <taxon>Ascomycota</taxon>
        <taxon>Pezizomycotina</taxon>
        <taxon>Eurotiomycetes</taxon>
        <taxon>Eurotiomycetidae</taxon>
        <taxon>Eurotiales</taxon>
        <taxon>Aspergillaceae</taxon>
        <taxon>Penicillium</taxon>
    </lineage>
</organism>
<protein>
    <submittedName>
        <fullName evidence="2">Uncharacterized protein</fullName>
    </submittedName>
</protein>
<feature type="chain" id="PRO_5013229493" evidence="1">
    <location>
        <begin position="27"/>
        <end position="194"/>
    </location>
</feature>
<feature type="signal peptide" evidence="1">
    <location>
        <begin position="1"/>
        <end position="26"/>
    </location>
</feature>
<proteinExistence type="predicted"/>
<dbReference type="AlphaFoldDB" id="A0A1V6SDR2"/>
<evidence type="ECO:0000256" key="1">
    <source>
        <dbReference type="SAM" id="SignalP"/>
    </source>
</evidence>
<evidence type="ECO:0000313" key="3">
    <source>
        <dbReference type="Proteomes" id="UP000191518"/>
    </source>
</evidence>
<gene>
    <name evidence="2" type="ORF">PENVUL_c001G03838</name>
</gene>
<sequence>MGKFTSNMKYITLYASILALASVALASGKQPCYNHADPDVGLPNYCACNDGTCWAISSHDCNPTSNRRRVAHDSDDEPMVYDTPIDYAGLAHRERDQLIAEGADPDSVILQSELHNHIIRREGEALDDYMKRYSETMITMISRGVHILNDLSTADVVASGFGTEDGRFFDLGPGSGATKGSFVNLASGSQRYRK</sequence>
<accession>A0A1V6SDR2</accession>
<dbReference type="Proteomes" id="UP000191518">
    <property type="component" value="Unassembled WGS sequence"/>
</dbReference>
<evidence type="ECO:0000313" key="2">
    <source>
        <dbReference type="EMBL" id="OQE12141.1"/>
    </source>
</evidence>
<keyword evidence="3" id="KW-1185">Reference proteome</keyword>